<organism evidence="3 4">
    <name type="scientific">Promicromonospora soli</name>
    <dbReference type="NCBI Taxonomy" id="2035533"/>
    <lineage>
        <taxon>Bacteria</taxon>
        <taxon>Bacillati</taxon>
        <taxon>Actinomycetota</taxon>
        <taxon>Actinomycetes</taxon>
        <taxon>Micrococcales</taxon>
        <taxon>Promicromonosporaceae</taxon>
        <taxon>Promicromonospora</taxon>
    </lineage>
</organism>
<name>A0A919G1K2_9MICO</name>
<protein>
    <recommendedName>
        <fullName evidence="5">DUF4307 domain-containing protein</fullName>
    </recommendedName>
</protein>
<proteinExistence type="predicted"/>
<feature type="transmembrane region" description="Helical" evidence="2">
    <location>
        <begin position="59"/>
        <end position="81"/>
    </location>
</feature>
<reference evidence="3" key="1">
    <citation type="journal article" date="2014" name="Int. J. Syst. Evol. Microbiol.">
        <title>Complete genome sequence of Corynebacterium casei LMG S-19264T (=DSM 44701T), isolated from a smear-ripened cheese.</title>
        <authorList>
            <consortium name="US DOE Joint Genome Institute (JGI-PGF)"/>
            <person name="Walter F."/>
            <person name="Albersmeier A."/>
            <person name="Kalinowski J."/>
            <person name="Ruckert C."/>
        </authorList>
    </citation>
    <scope>NUCLEOTIDE SEQUENCE</scope>
    <source>
        <strain evidence="3">CGMCC 4.7398</strain>
    </source>
</reference>
<keyword evidence="2" id="KW-1133">Transmembrane helix</keyword>
<evidence type="ECO:0000313" key="4">
    <source>
        <dbReference type="Proteomes" id="UP000627369"/>
    </source>
</evidence>
<dbReference type="EMBL" id="BNAS01000005">
    <property type="protein sequence ID" value="GHH75889.1"/>
    <property type="molecule type" value="Genomic_DNA"/>
</dbReference>
<feature type="region of interest" description="Disordered" evidence="1">
    <location>
        <begin position="1"/>
        <end position="53"/>
    </location>
</feature>
<dbReference type="InterPro" id="IPR025443">
    <property type="entry name" value="DUF4307"/>
</dbReference>
<comment type="caution">
    <text evidence="3">The sequence shown here is derived from an EMBL/GenBank/DDBJ whole genome shotgun (WGS) entry which is preliminary data.</text>
</comment>
<evidence type="ECO:0000313" key="3">
    <source>
        <dbReference type="EMBL" id="GHH75889.1"/>
    </source>
</evidence>
<gene>
    <name evidence="3" type="ORF">GCM10017772_32990</name>
</gene>
<dbReference type="Pfam" id="PF14155">
    <property type="entry name" value="DUF4307"/>
    <property type="match status" value="1"/>
</dbReference>
<sequence>MMTDPDPAVPTGSSNAPAPSLAERYGRARTGSHKPGGLPGQDDPWEEGDDIRPRPKLSVGARIAVAVALAAGVATAAWFTIVDTQRDPVTYADVGFSVVSPEQVDVTFDVSMPPGTEAVCTVTALSQSFAEVGAVDVEVGPDDSRTTRHTVTIATTELATTGVVDHCDLR</sequence>
<keyword evidence="2" id="KW-0812">Transmembrane</keyword>
<evidence type="ECO:0000256" key="1">
    <source>
        <dbReference type="SAM" id="MobiDB-lite"/>
    </source>
</evidence>
<keyword evidence="4" id="KW-1185">Reference proteome</keyword>
<keyword evidence="2" id="KW-0472">Membrane</keyword>
<dbReference type="Proteomes" id="UP000627369">
    <property type="component" value="Unassembled WGS sequence"/>
</dbReference>
<evidence type="ECO:0000256" key="2">
    <source>
        <dbReference type="SAM" id="Phobius"/>
    </source>
</evidence>
<reference evidence="3" key="2">
    <citation type="submission" date="2020-09" db="EMBL/GenBank/DDBJ databases">
        <authorList>
            <person name="Sun Q."/>
            <person name="Zhou Y."/>
        </authorList>
    </citation>
    <scope>NUCLEOTIDE SEQUENCE</scope>
    <source>
        <strain evidence="3">CGMCC 4.7398</strain>
    </source>
</reference>
<accession>A0A919G1K2</accession>
<evidence type="ECO:0008006" key="5">
    <source>
        <dbReference type="Google" id="ProtNLM"/>
    </source>
</evidence>
<dbReference type="AlphaFoldDB" id="A0A919G1K2"/>